<dbReference type="HOGENOM" id="CLU_2962553_0_0_1"/>
<organism evidence="1">
    <name type="scientific">Trichophyton rubrum CBS 288.86</name>
    <dbReference type="NCBI Taxonomy" id="1215330"/>
    <lineage>
        <taxon>Eukaryota</taxon>
        <taxon>Fungi</taxon>
        <taxon>Dikarya</taxon>
        <taxon>Ascomycota</taxon>
        <taxon>Pezizomycotina</taxon>
        <taxon>Eurotiomycetes</taxon>
        <taxon>Eurotiomycetidae</taxon>
        <taxon>Onygenales</taxon>
        <taxon>Arthrodermataceae</taxon>
        <taxon>Trichophyton</taxon>
    </lineage>
</organism>
<sequence>MSSLRFDGPLRLANQLTNIQSVSFDTRENSEISNHVKSGSAYLGVTGPAGGVPIAAQGV</sequence>
<name>A0A022VVE9_TRIRU</name>
<evidence type="ECO:0000313" key="1">
    <source>
        <dbReference type="EMBL" id="EZF50060.1"/>
    </source>
</evidence>
<reference evidence="1" key="1">
    <citation type="submission" date="2014-02" db="EMBL/GenBank/DDBJ databases">
        <title>The Genome Sequence of Trichophyton rubrum (morphotype fischeri) CBS 288.86.</title>
        <authorList>
            <consortium name="The Broad Institute Genomics Platform"/>
            <person name="Cuomo C.A."/>
            <person name="White T.C."/>
            <person name="Graser Y."/>
            <person name="Martinez-Rossi N."/>
            <person name="Heitman J."/>
            <person name="Young S.K."/>
            <person name="Zeng Q."/>
            <person name="Gargeya S."/>
            <person name="Abouelleil A."/>
            <person name="Alvarado L."/>
            <person name="Chapman S.B."/>
            <person name="Gainer-Dewar J."/>
            <person name="Goldberg J."/>
            <person name="Griggs A."/>
            <person name="Gujja S."/>
            <person name="Hansen M."/>
            <person name="Howarth C."/>
            <person name="Imamovic A."/>
            <person name="Larimer J."/>
            <person name="Martinez D."/>
            <person name="Murphy C."/>
            <person name="Pearson M.D."/>
            <person name="Persinoti G."/>
            <person name="Poon T."/>
            <person name="Priest M."/>
            <person name="Roberts A.D."/>
            <person name="Saif S."/>
            <person name="Shea T.D."/>
            <person name="Sykes S.N."/>
            <person name="Wortman J."/>
            <person name="Nusbaum C."/>
            <person name="Birren B."/>
        </authorList>
    </citation>
    <scope>NUCLEOTIDE SEQUENCE [LARGE SCALE GENOMIC DNA]</scope>
    <source>
        <strain evidence="1">CBS 288.86</strain>
    </source>
</reference>
<dbReference type="EMBL" id="KK207892">
    <property type="protein sequence ID" value="EZF50060.1"/>
    <property type="molecule type" value="Genomic_DNA"/>
</dbReference>
<accession>A0A022VVE9</accession>
<dbReference type="AlphaFoldDB" id="A0A022VVE9"/>
<gene>
    <name evidence="1" type="ORF">H103_06499</name>
</gene>
<dbReference type="Proteomes" id="UP000023758">
    <property type="component" value="Unassembled WGS sequence"/>
</dbReference>
<protein>
    <submittedName>
        <fullName evidence="1">Uncharacterized protein</fullName>
    </submittedName>
</protein>
<proteinExistence type="predicted"/>